<sequence>MDKARIIEDEFGSFADEVLNAGWLPPCPELGSTLGGPATRSGMASVEIDVGAFLKTVYASQE</sequence>
<gene>
    <name evidence="1" type="ORF">DENOEST_3186</name>
</gene>
<name>A0A6S6Y4P1_9PROT</name>
<evidence type="ECO:0000313" key="1">
    <source>
        <dbReference type="EMBL" id="CAB1370340.1"/>
    </source>
</evidence>
<evidence type="ECO:0000313" key="2">
    <source>
        <dbReference type="Proteomes" id="UP000515733"/>
    </source>
</evidence>
<proteinExistence type="predicted"/>
<dbReference type="EMBL" id="LR778301">
    <property type="protein sequence ID" value="CAB1370340.1"/>
    <property type="molecule type" value="Genomic_DNA"/>
</dbReference>
<dbReference type="OrthoDB" id="8564953at2"/>
<reference evidence="1 2" key="1">
    <citation type="submission" date="2020-03" db="EMBL/GenBank/DDBJ databases">
        <authorList>
            <consortium name="Genoscope - CEA"/>
            <person name="William W."/>
        </authorList>
    </citation>
    <scope>NUCLEOTIDE SEQUENCE [LARGE SCALE GENOMIC DNA]</scope>
    <source>
        <strain evidence="2">DSM 16959</strain>
    </source>
</reference>
<dbReference type="KEGG" id="doe:DENOEST_3186"/>
<keyword evidence="2" id="KW-1185">Reference proteome</keyword>
<dbReference type="AlphaFoldDB" id="A0A6S6Y4P1"/>
<organism evidence="1 2">
    <name type="scientific">Denitratisoma oestradiolicum</name>
    <dbReference type="NCBI Taxonomy" id="311182"/>
    <lineage>
        <taxon>Bacteria</taxon>
        <taxon>Pseudomonadati</taxon>
        <taxon>Pseudomonadota</taxon>
        <taxon>Betaproteobacteria</taxon>
        <taxon>Nitrosomonadales</taxon>
        <taxon>Sterolibacteriaceae</taxon>
        <taxon>Denitratisoma</taxon>
    </lineage>
</organism>
<dbReference type="Proteomes" id="UP000515733">
    <property type="component" value="Chromosome"/>
</dbReference>
<dbReference type="RefSeq" id="WP_145771865.1">
    <property type="nucleotide sequence ID" value="NZ_LR778301.1"/>
</dbReference>
<accession>A0A6S6Y4P1</accession>
<protein>
    <submittedName>
        <fullName evidence="1">Uncharacterized protein</fullName>
    </submittedName>
</protein>